<comment type="subcellular location">
    <subcellularLocation>
        <location evidence="1">Membrane</location>
        <topology evidence="1">Multi-pass membrane protein</topology>
    </subcellularLocation>
</comment>
<reference evidence="12" key="1">
    <citation type="journal article" date="2016" name="Mitochondrial DNA Part B Resour">
        <title>The complete mitogenome of the trilobite beetle, Platerodrilus sp. (Elateroidea: Lycidae).</title>
        <authorList>
            <person name="Uribe J.E."/>
            <person name="Gutierrez-Rodriguez J."/>
        </authorList>
    </citation>
    <scope>NUCLEOTIDE SEQUENCE</scope>
</reference>
<evidence type="ECO:0000256" key="5">
    <source>
        <dbReference type="ARBA" id="ARBA00022967"/>
    </source>
</evidence>
<evidence type="ECO:0000256" key="2">
    <source>
        <dbReference type="ARBA" id="ARBA00010519"/>
    </source>
</evidence>
<comment type="catalytic activity">
    <reaction evidence="10">
        <text>a ubiquinone + NADH + 5 H(+)(in) = a ubiquinol + NAD(+) + 4 H(+)(out)</text>
        <dbReference type="Rhea" id="RHEA:29091"/>
        <dbReference type="Rhea" id="RHEA-COMP:9565"/>
        <dbReference type="Rhea" id="RHEA-COMP:9566"/>
        <dbReference type="ChEBI" id="CHEBI:15378"/>
        <dbReference type="ChEBI" id="CHEBI:16389"/>
        <dbReference type="ChEBI" id="CHEBI:17976"/>
        <dbReference type="ChEBI" id="CHEBI:57540"/>
        <dbReference type="ChEBI" id="CHEBI:57945"/>
        <dbReference type="EC" id="7.1.1.2"/>
    </reaction>
</comment>
<keyword evidence="4 11" id="KW-0812">Transmembrane</keyword>
<evidence type="ECO:0000256" key="8">
    <source>
        <dbReference type="ARBA" id="ARBA00023136"/>
    </source>
</evidence>
<accession>A0A342Z5F0</accession>
<dbReference type="GO" id="GO:0008137">
    <property type="term" value="F:NADH dehydrogenase (ubiquinone) activity"/>
    <property type="evidence" value="ECO:0007669"/>
    <property type="project" value="UniProtKB-EC"/>
</dbReference>
<evidence type="ECO:0000256" key="6">
    <source>
        <dbReference type="ARBA" id="ARBA00022989"/>
    </source>
</evidence>
<evidence type="ECO:0000256" key="9">
    <source>
        <dbReference type="ARBA" id="ARBA00031586"/>
    </source>
</evidence>
<gene>
    <name evidence="12" type="primary">NAD4L</name>
</gene>
<dbReference type="Gene3D" id="1.10.287.3510">
    <property type="match status" value="1"/>
</dbReference>
<dbReference type="AlphaFoldDB" id="A0A342Z5F0"/>
<geneLocation type="mitochondrion" evidence="12"/>
<keyword evidence="8 11" id="KW-0472">Membrane</keyword>
<proteinExistence type="inferred from homology"/>
<name>A0A342Z5F0_9COLE</name>
<dbReference type="Pfam" id="PF00420">
    <property type="entry name" value="Oxidored_q2"/>
    <property type="match status" value="1"/>
</dbReference>
<keyword evidence="5" id="KW-1278">Translocase</keyword>
<dbReference type="EMBL" id="KU878647">
    <property type="protein sequence ID" value="AOT84770.1"/>
    <property type="molecule type" value="Genomic_DNA"/>
</dbReference>
<keyword evidence="7" id="KW-0520">NAD</keyword>
<evidence type="ECO:0000256" key="10">
    <source>
        <dbReference type="ARBA" id="ARBA00049551"/>
    </source>
</evidence>
<organism evidence="12">
    <name type="scientific">Platerodrilus sp. MNCN/DNA:86739</name>
    <dbReference type="NCBI Taxonomy" id="1905348"/>
    <lineage>
        <taxon>Eukaryota</taxon>
        <taxon>Metazoa</taxon>
        <taxon>Ecdysozoa</taxon>
        <taxon>Arthropoda</taxon>
        <taxon>Hexapoda</taxon>
        <taxon>Insecta</taxon>
        <taxon>Pterygota</taxon>
        <taxon>Neoptera</taxon>
        <taxon>Endopterygota</taxon>
        <taxon>Coleoptera</taxon>
        <taxon>Polyphaga</taxon>
        <taxon>Elateriformia</taxon>
        <taxon>Elateroidea</taxon>
        <taxon>Lycidae</taxon>
        <taxon>Leptolycinae</taxon>
        <taxon>Platerodrilus</taxon>
    </lineage>
</organism>
<evidence type="ECO:0000256" key="1">
    <source>
        <dbReference type="ARBA" id="ARBA00004141"/>
    </source>
</evidence>
<feature type="transmembrane region" description="Helical" evidence="11">
    <location>
        <begin position="56"/>
        <end position="81"/>
    </location>
</feature>
<evidence type="ECO:0000256" key="4">
    <source>
        <dbReference type="ARBA" id="ARBA00022692"/>
    </source>
</evidence>
<sequence length="96" mass="11517">MMILSFYICLYSYFTGLVNFVYKCKYFMLMLLSLEFMMISILFFMFHVFIVINDEFYFSLIYLSMVVCESSLGLSLLVVMVRSYGNDYFQVLNVLW</sequence>
<comment type="similarity">
    <text evidence="2">Belongs to the complex I subunit 4L family.</text>
</comment>
<keyword evidence="6 11" id="KW-1133">Transmembrane helix</keyword>
<protein>
    <recommendedName>
        <fullName evidence="3">NADH-ubiquinone oxidoreductase chain 4L</fullName>
    </recommendedName>
    <alternativeName>
        <fullName evidence="9">NADH dehydrogenase subunit 4L</fullName>
    </alternativeName>
</protein>
<keyword evidence="12" id="KW-0496">Mitochondrion</keyword>
<dbReference type="GO" id="GO:0016020">
    <property type="term" value="C:membrane"/>
    <property type="evidence" value="ECO:0007669"/>
    <property type="project" value="UniProtKB-SubCell"/>
</dbReference>
<feature type="transmembrane region" description="Helical" evidence="11">
    <location>
        <begin position="29"/>
        <end position="50"/>
    </location>
</feature>
<evidence type="ECO:0000313" key="12">
    <source>
        <dbReference type="EMBL" id="AOT84770.1"/>
    </source>
</evidence>
<evidence type="ECO:0000256" key="7">
    <source>
        <dbReference type="ARBA" id="ARBA00023027"/>
    </source>
</evidence>
<evidence type="ECO:0000256" key="3">
    <source>
        <dbReference type="ARBA" id="ARBA00016612"/>
    </source>
</evidence>
<dbReference type="InterPro" id="IPR039428">
    <property type="entry name" value="NUOK/Mnh_C1-like"/>
</dbReference>
<feature type="transmembrane region" description="Helical" evidence="11">
    <location>
        <begin position="6"/>
        <end position="22"/>
    </location>
</feature>
<evidence type="ECO:0000256" key="11">
    <source>
        <dbReference type="SAM" id="Phobius"/>
    </source>
</evidence>